<feature type="domain" description="Aminopeptidase N-like N-terminal" evidence="14">
    <location>
        <begin position="45"/>
        <end position="234"/>
    </location>
</feature>
<dbReference type="GO" id="GO:0008270">
    <property type="term" value="F:zinc ion binding"/>
    <property type="evidence" value="ECO:0007669"/>
    <property type="project" value="InterPro"/>
</dbReference>
<keyword evidence="10" id="KW-0862">Zinc</keyword>
<dbReference type="Pfam" id="PF01433">
    <property type="entry name" value="Peptidase_M1"/>
    <property type="match status" value="1"/>
</dbReference>
<feature type="domain" description="Peptidase M1 membrane alanine aminopeptidase" evidence="13">
    <location>
        <begin position="272"/>
        <end position="477"/>
    </location>
</feature>
<evidence type="ECO:0000259" key="13">
    <source>
        <dbReference type="Pfam" id="PF01433"/>
    </source>
</evidence>
<dbReference type="GO" id="GO:0006508">
    <property type="term" value="P:proteolysis"/>
    <property type="evidence" value="ECO:0007669"/>
    <property type="project" value="UniProtKB-KW"/>
</dbReference>
<dbReference type="GO" id="GO:0005615">
    <property type="term" value="C:extracellular space"/>
    <property type="evidence" value="ECO:0007669"/>
    <property type="project" value="TreeGrafter"/>
</dbReference>
<keyword evidence="8" id="KW-0479">Metal-binding</keyword>
<dbReference type="InterPro" id="IPR014782">
    <property type="entry name" value="Peptidase_M1_dom"/>
</dbReference>
<dbReference type="GO" id="GO:0070006">
    <property type="term" value="F:metalloaminopeptidase activity"/>
    <property type="evidence" value="ECO:0007669"/>
    <property type="project" value="TreeGrafter"/>
</dbReference>
<evidence type="ECO:0000256" key="4">
    <source>
        <dbReference type="ARBA" id="ARBA00012564"/>
    </source>
</evidence>
<evidence type="ECO:0000256" key="1">
    <source>
        <dbReference type="ARBA" id="ARBA00000098"/>
    </source>
</evidence>
<evidence type="ECO:0000313" key="15">
    <source>
        <dbReference type="EMBL" id="SFP57417.1"/>
    </source>
</evidence>
<dbReference type="AlphaFoldDB" id="A0A1I5RGG6"/>
<evidence type="ECO:0000256" key="10">
    <source>
        <dbReference type="ARBA" id="ARBA00022833"/>
    </source>
</evidence>
<dbReference type="SUPFAM" id="SSF55486">
    <property type="entry name" value="Metalloproteases ('zincins'), catalytic domain"/>
    <property type="match status" value="1"/>
</dbReference>
<dbReference type="Pfam" id="PF17900">
    <property type="entry name" value="Peptidase_M1_N"/>
    <property type="match status" value="1"/>
</dbReference>
<dbReference type="EMBL" id="FOXQ01000001">
    <property type="protein sequence ID" value="SFP57417.1"/>
    <property type="molecule type" value="Genomic_DNA"/>
</dbReference>
<dbReference type="GO" id="GO:0042277">
    <property type="term" value="F:peptide binding"/>
    <property type="evidence" value="ECO:0007669"/>
    <property type="project" value="TreeGrafter"/>
</dbReference>
<accession>A0A1I5RGG6</accession>
<feature type="chain" id="PRO_5011693832" description="Aminopeptidase N" evidence="12">
    <location>
        <begin position="19"/>
        <end position="813"/>
    </location>
</feature>
<keyword evidence="11" id="KW-0482">Metalloprotease</keyword>
<dbReference type="Proteomes" id="UP000199031">
    <property type="component" value="Unassembled WGS sequence"/>
</dbReference>
<evidence type="ECO:0000256" key="9">
    <source>
        <dbReference type="ARBA" id="ARBA00022801"/>
    </source>
</evidence>
<organism evidence="15 16">
    <name type="scientific">Parafilimonas terrae</name>
    <dbReference type="NCBI Taxonomy" id="1465490"/>
    <lineage>
        <taxon>Bacteria</taxon>
        <taxon>Pseudomonadati</taxon>
        <taxon>Bacteroidota</taxon>
        <taxon>Chitinophagia</taxon>
        <taxon>Chitinophagales</taxon>
        <taxon>Chitinophagaceae</taxon>
        <taxon>Parafilimonas</taxon>
    </lineage>
</organism>
<comment type="similarity">
    <text evidence="3">Belongs to the peptidase M1 family.</text>
</comment>
<dbReference type="RefSeq" id="WP_090653655.1">
    <property type="nucleotide sequence ID" value="NZ_FOXQ01000001.1"/>
</dbReference>
<keyword evidence="16" id="KW-1185">Reference proteome</keyword>
<dbReference type="InterPro" id="IPR050344">
    <property type="entry name" value="Peptidase_M1_aminopeptidases"/>
</dbReference>
<evidence type="ECO:0000256" key="12">
    <source>
        <dbReference type="SAM" id="SignalP"/>
    </source>
</evidence>
<dbReference type="Gene3D" id="2.60.40.1730">
    <property type="entry name" value="tricorn interacting facor f3 domain"/>
    <property type="match status" value="1"/>
</dbReference>
<dbReference type="CDD" id="cd09603">
    <property type="entry name" value="M1_APN_like"/>
    <property type="match status" value="1"/>
</dbReference>
<keyword evidence="12" id="KW-0732">Signal</keyword>
<comment type="catalytic activity">
    <reaction evidence="1">
        <text>Release of an N-terminal amino acid, Xaa-|-Yaa- from a peptide, amide or arylamide. Xaa is preferably Ala, but may be most amino acids including Pro (slow action). When a terminal hydrophobic residue is followed by a prolyl residue, the two may be released as an intact Xaa-Pro dipeptide.</text>
        <dbReference type="EC" id="3.4.11.2"/>
    </reaction>
</comment>
<dbReference type="SUPFAM" id="SSF63737">
    <property type="entry name" value="Leukotriene A4 hydrolase N-terminal domain"/>
    <property type="match status" value="1"/>
</dbReference>
<keyword evidence="7" id="KW-0645">Protease</keyword>
<protein>
    <recommendedName>
        <fullName evidence="5">Aminopeptidase N</fullName>
        <ecNumber evidence="4">3.4.11.2</ecNumber>
    </recommendedName>
</protein>
<dbReference type="OrthoDB" id="100605at2"/>
<dbReference type="InterPro" id="IPR042097">
    <property type="entry name" value="Aminopeptidase_N-like_N_sf"/>
</dbReference>
<dbReference type="GO" id="GO:0016020">
    <property type="term" value="C:membrane"/>
    <property type="evidence" value="ECO:0007669"/>
    <property type="project" value="TreeGrafter"/>
</dbReference>
<keyword evidence="9" id="KW-0378">Hydrolase</keyword>
<proteinExistence type="inferred from homology"/>
<feature type="signal peptide" evidence="12">
    <location>
        <begin position="1"/>
        <end position="18"/>
    </location>
</feature>
<dbReference type="Gene3D" id="1.10.390.10">
    <property type="entry name" value="Neutral Protease Domain 2"/>
    <property type="match status" value="1"/>
</dbReference>
<dbReference type="PANTHER" id="PTHR11533">
    <property type="entry name" value="PROTEASE M1 ZINC METALLOPROTEASE"/>
    <property type="match status" value="1"/>
</dbReference>
<dbReference type="InterPro" id="IPR016024">
    <property type="entry name" value="ARM-type_fold"/>
</dbReference>
<dbReference type="SUPFAM" id="SSF48371">
    <property type="entry name" value="ARM repeat"/>
    <property type="match status" value="1"/>
</dbReference>
<name>A0A1I5RGG6_9BACT</name>
<dbReference type="PRINTS" id="PR00756">
    <property type="entry name" value="ALADIPTASE"/>
</dbReference>
<dbReference type="GO" id="GO:0043171">
    <property type="term" value="P:peptide catabolic process"/>
    <property type="evidence" value="ECO:0007669"/>
    <property type="project" value="TreeGrafter"/>
</dbReference>
<evidence type="ECO:0000256" key="8">
    <source>
        <dbReference type="ARBA" id="ARBA00022723"/>
    </source>
</evidence>
<dbReference type="InterPro" id="IPR001930">
    <property type="entry name" value="Peptidase_M1"/>
</dbReference>
<evidence type="ECO:0000256" key="7">
    <source>
        <dbReference type="ARBA" id="ARBA00022670"/>
    </source>
</evidence>
<dbReference type="STRING" id="1465490.SAMN05444277_101232"/>
<dbReference type="GO" id="GO:0005737">
    <property type="term" value="C:cytoplasm"/>
    <property type="evidence" value="ECO:0007669"/>
    <property type="project" value="TreeGrafter"/>
</dbReference>
<dbReference type="PANTHER" id="PTHR11533:SF174">
    <property type="entry name" value="PUROMYCIN-SENSITIVE AMINOPEPTIDASE-RELATED"/>
    <property type="match status" value="1"/>
</dbReference>
<dbReference type="InterPro" id="IPR027268">
    <property type="entry name" value="Peptidase_M4/M1_CTD_sf"/>
</dbReference>
<evidence type="ECO:0000259" key="14">
    <source>
        <dbReference type="Pfam" id="PF17900"/>
    </source>
</evidence>
<evidence type="ECO:0000256" key="2">
    <source>
        <dbReference type="ARBA" id="ARBA00001947"/>
    </source>
</evidence>
<dbReference type="EC" id="3.4.11.2" evidence="4"/>
<gene>
    <name evidence="15" type="ORF">SAMN05444277_101232</name>
</gene>
<evidence type="ECO:0000313" key="16">
    <source>
        <dbReference type="Proteomes" id="UP000199031"/>
    </source>
</evidence>
<reference evidence="15 16" key="1">
    <citation type="submission" date="2016-10" db="EMBL/GenBank/DDBJ databases">
        <authorList>
            <person name="de Groot N.N."/>
        </authorList>
    </citation>
    <scope>NUCLEOTIDE SEQUENCE [LARGE SCALE GENOMIC DNA]</scope>
    <source>
        <strain evidence="15 16">DSM 28286</strain>
    </source>
</reference>
<comment type="cofactor">
    <cofactor evidence="2">
        <name>Zn(2+)</name>
        <dbReference type="ChEBI" id="CHEBI:29105"/>
    </cofactor>
</comment>
<evidence type="ECO:0000256" key="3">
    <source>
        <dbReference type="ARBA" id="ARBA00010136"/>
    </source>
</evidence>
<evidence type="ECO:0000256" key="6">
    <source>
        <dbReference type="ARBA" id="ARBA00022438"/>
    </source>
</evidence>
<evidence type="ECO:0000256" key="11">
    <source>
        <dbReference type="ARBA" id="ARBA00023049"/>
    </source>
</evidence>
<dbReference type="GO" id="GO:0016285">
    <property type="term" value="F:alanyl aminopeptidase activity"/>
    <property type="evidence" value="ECO:0007669"/>
    <property type="project" value="UniProtKB-EC"/>
</dbReference>
<dbReference type="InterPro" id="IPR045357">
    <property type="entry name" value="Aminopeptidase_N-like_N"/>
</dbReference>
<sequence>MKQILLILFLLAGVETFAQSDSAKPDSSWKNIYRAEATKVNDLVHTKLDVKFDYAKSYMYGKEWLTARPHFYPTDSLTLDAKGMNINEVALFDKGKKTPLKYSYDSAFLRIKLNKTYKAGENYTVYIDYVSKPNEWREKGSAAITDAKGLYFINPLGKDTTKPIQIWTQGETEHNSVWMPTIDKPNQKLTDEISMTVPDKYVTLSNGLLVNKKKNNDGTRTDTWKMDLPQSPYLFFMGVGDYSIIKDSYKGKEVAYYVEKEYAPVARGIFGHTPEMIKFYSEKLGIDFPWQKYNQIVGRDYVSGAMENTTSTLHGDGAYQNARELKDGNTWEDVIAHELFHQWFGDLVTAESWSNLTVNESFADFSETLWNEYKYGKDKGDETNYTGMQSYLNSGSENKTLVRFNYADKEDMFDDVSYAKGGRILNMLRNYVGEDAFFASLHKYLTDNKFKNGEAQQLRLAFESVTGQDLNWFWNEWYYGEGHPVLDINYVYNDSAHKVDVIVEQNQTQQIFKMPVYIDIYHGSNKERHRVWMQHTIDTFSFAYTTRPDLINFDGDKTLLCEKIDHKTDDNFRAQLKYAPLYVDRREALQYFADKNMTKDLSPGLNDKYYGIRSFTLDRLGEVENAMSDTALQQMVEHIAQTDNDNKTKAKALTLLAALRNAKYQPLFEKGIDDSSYSVAGASLIGLSNLNPSNAYSLATKYAQDARGDLNEIITTIFILTGNPADYDMIVTKYEGLPTQSKLNLTAYFCSYLSKLSDEQQIKEGVDKVVAFRNKIPSSYKENLYPYINGALQKIGTAKGGDVASYIANAIKE</sequence>
<keyword evidence="6 15" id="KW-0031">Aminopeptidase</keyword>
<evidence type="ECO:0000256" key="5">
    <source>
        <dbReference type="ARBA" id="ARBA00015611"/>
    </source>
</evidence>